<dbReference type="GO" id="GO:0097374">
    <property type="term" value="P:sensory neuron axon guidance"/>
    <property type="evidence" value="ECO:0007669"/>
    <property type="project" value="TreeGrafter"/>
</dbReference>
<dbReference type="Pfam" id="PF17960">
    <property type="entry name" value="TIG_plexin"/>
    <property type="match status" value="1"/>
</dbReference>
<organism evidence="15 16">
    <name type="scientific">Bursaphelenchus xylophilus</name>
    <name type="common">Pinewood nematode worm</name>
    <name type="synonym">Aphelenchoides xylophilus</name>
    <dbReference type="NCBI Taxonomy" id="6326"/>
    <lineage>
        <taxon>Eukaryota</taxon>
        <taxon>Metazoa</taxon>
        <taxon>Ecdysozoa</taxon>
        <taxon>Nematoda</taxon>
        <taxon>Chromadorea</taxon>
        <taxon>Rhabditida</taxon>
        <taxon>Tylenchina</taxon>
        <taxon>Tylenchomorpha</taxon>
        <taxon>Aphelenchoidea</taxon>
        <taxon>Aphelenchoididae</taxon>
        <taxon>Bursaphelenchus</taxon>
    </lineage>
</organism>
<evidence type="ECO:0000256" key="5">
    <source>
        <dbReference type="ARBA" id="ARBA00022737"/>
    </source>
</evidence>
<dbReference type="GO" id="GO:0002116">
    <property type="term" value="C:semaphorin receptor complex"/>
    <property type="evidence" value="ECO:0007669"/>
    <property type="project" value="TreeGrafter"/>
</dbReference>
<dbReference type="GO" id="GO:0017154">
    <property type="term" value="F:semaphorin receptor activity"/>
    <property type="evidence" value="ECO:0007669"/>
    <property type="project" value="InterPro"/>
</dbReference>
<evidence type="ECO:0000259" key="14">
    <source>
        <dbReference type="PROSITE" id="PS51004"/>
    </source>
</evidence>
<dbReference type="InterPro" id="IPR014756">
    <property type="entry name" value="Ig_E-set"/>
</dbReference>
<dbReference type="SUPFAM" id="SSF101912">
    <property type="entry name" value="Sema domain"/>
    <property type="match status" value="1"/>
</dbReference>
<keyword evidence="3 13" id="KW-0812">Transmembrane</keyword>
<evidence type="ECO:0000313" key="16">
    <source>
        <dbReference type="WBParaSite" id="BXY_0009700.1"/>
    </source>
</evidence>
<dbReference type="InterPro" id="IPR008936">
    <property type="entry name" value="Rho_GTPase_activation_prot"/>
</dbReference>
<dbReference type="Proteomes" id="UP000095284">
    <property type="component" value="Unplaced"/>
</dbReference>
<dbReference type="Pfam" id="PF01403">
    <property type="entry name" value="Sema"/>
    <property type="match status" value="1"/>
</dbReference>
<dbReference type="InterPro" id="IPR041019">
    <property type="entry name" value="TIG1_plexin"/>
</dbReference>
<keyword evidence="10" id="KW-0325">Glycoprotein</keyword>
<dbReference type="Gene3D" id="1.10.506.10">
    <property type="entry name" value="GTPase Activation - p120gap, domain 1"/>
    <property type="match status" value="2"/>
</dbReference>
<dbReference type="InterPro" id="IPR046800">
    <property type="entry name" value="Plexin_RBD"/>
</dbReference>
<dbReference type="InterPro" id="IPR002909">
    <property type="entry name" value="IPT_dom"/>
</dbReference>
<reference evidence="16" key="1">
    <citation type="submission" date="2016-11" db="UniProtKB">
        <authorList>
            <consortium name="WormBaseParasite"/>
        </authorList>
    </citation>
    <scope>IDENTIFICATION</scope>
</reference>
<dbReference type="PROSITE" id="PS51004">
    <property type="entry name" value="SEMA"/>
    <property type="match status" value="1"/>
</dbReference>
<keyword evidence="8 13" id="KW-0472">Membrane</keyword>
<evidence type="ECO:0000256" key="6">
    <source>
        <dbReference type="ARBA" id="ARBA00022902"/>
    </source>
</evidence>
<dbReference type="PANTHER" id="PTHR22625">
    <property type="entry name" value="PLEXIN"/>
    <property type="match status" value="1"/>
</dbReference>
<protein>
    <submittedName>
        <fullName evidence="16">Sema domain-containing protein</fullName>
    </submittedName>
</protein>
<evidence type="ECO:0000256" key="4">
    <source>
        <dbReference type="ARBA" id="ARBA00022729"/>
    </source>
</evidence>
<evidence type="ECO:0000256" key="12">
    <source>
        <dbReference type="SAM" id="Coils"/>
    </source>
</evidence>
<dbReference type="SUPFAM" id="SSF103575">
    <property type="entry name" value="Plexin repeat"/>
    <property type="match status" value="1"/>
</dbReference>
<evidence type="ECO:0000256" key="13">
    <source>
        <dbReference type="SAM" id="Phobius"/>
    </source>
</evidence>
<proteinExistence type="predicted"/>
<evidence type="ECO:0000313" key="15">
    <source>
        <dbReference type="Proteomes" id="UP000095284"/>
    </source>
</evidence>
<dbReference type="SMART" id="SM00423">
    <property type="entry name" value="PSI"/>
    <property type="match status" value="3"/>
</dbReference>
<dbReference type="GO" id="GO:0005886">
    <property type="term" value="C:plasma membrane"/>
    <property type="evidence" value="ECO:0007669"/>
    <property type="project" value="UniProtKB-SubCell"/>
</dbReference>
<evidence type="ECO:0000256" key="8">
    <source>
        <dbReference type="ARBA" id="ARBA00023136"/>
    </source>
</evidence>
<feature type="domain" description="Sema" evidence="14">
    <location>
        <begin position="44"/>
        <end position="492"/>
    </location>
</feature>
<dbReference type="Pfam" id="PF20170">
    <property type="entry name" value="Plexin_RBD"/>
    <property type="match status" value="1"/>
</dbReference>
<dbReference type="GO" id="GO:0050772">
    <property type="term" value="P:positive regulation of axonogenesis"/>
    <property type="evidence" value="ECO:0007669"/>
    <property type="project" value="TreeGrafter"/>
</dbReference>
<dbReference type="eggNOG" id="KOG3610">
    <property type="taxonomic scope" value="Eukaryota"/>
</dbReference>
<evidence type="ECO:0000256" key="10">
    <source>
        <dbReference type="ARBA" id="ARBA00023180"/>
    </source>
</evidence>
<keyword evidence="2" id="KW-1003">Cell membrane</keyword>
<evidence type="ECO:0000256" key="9">
    <source>
        <dbReference type="ARBA" id="ARBA00023157"/>
    </source>
</evidence>
<dbReference type="GO" id="GO:0030334">
    <property type="term" value="P:regulation of cell migration"/>
    <property type="evidence" value="ECO:0007669"/>
    <property type="project" value="TreeGrafter"/>
</dbReference>
<dbReference type="Gene3D" id="3.30.1680.10">
    <property type="entry name" value="ligand-binding face of the semaphorins, domain 2"/>
    <property type="match status" value="1"/>
</dbReference>
<feature type="transmembrane region" description="Helical" evidence="13">
    <location>
        <begin position="1229"/>
        <end position="1254"/>
    </location>
</feature>
<comment type="caution">
    <text evidence="11">Lacks conserved residue(s) required for the propagation of feature annotation.</text>
</comment>
<dbReference type="SUPFAM" id="SSF48350">
    <property type="entry name" value="GTPase activation domain, GAP"/>
    <property type="match status" value="1"/>
</dbReference>
<evidence type="ECO:0000256" key="2">
    <source>
        <dbReference type="ARBA" id="ARBA00022475"/>
    </source>
</evidence>
<keyword evidence="6" id="KW-0524">Neurogenesis</keyword>
<dbReference type="Gene3D" id="2.60.40.10">
    <property type="entry name" value="Immunoglobulins"/>
    <property type="match status" value="3"/>
</dbReference>
<dbReference type="GO" id="GO:0008045">
    <property type="term" value="P:motor neuron axon guidance"/>
    <property type="evidence" value="ECO:0007669"/>
    <property type="project" value="TreeGrafter"/>
</dbReference>
<dbReference type="CDD" id="cd00603">
    <property type="entry name" value="IPT_PCSR"/>
    <property type="match status" value="1"/>
</dbReference>
<evidence type="ECO:0000256" key="7">
    <source>
        <dbReference type="ARBA" id="ARBA00022989"/>
    </source>
</evidence>
<dbReference type="Gene3D" id="3.10.20.90">
    <property type="entry name" value="Phosphatidylinositol 3-kinase Catalytic Subunit, Chain A, domain 1"/>
    <property type="match status" value="1"/>
</dbReference>
<keyword evidence="12" id="KW-0175">Coiled coil</keyword>
<dbReference type="CDD" id="cd11236">
    <property type="entry name" value="Sema_plexin_like"/>
    <property type="match status" value="1"/>
</dbReference>
<dbReference type="GO" id="GO:0008360">
    <property type="term" value="P:regulation of cell shape"/>
    <property type="evidence" value="ECO:0007669"/>
    <property type="project" value="TreeGrafter"/>
</dbReference>
<name>A0A1I7RHC0_BURXY</name>
<dbReference type="Pfam" id="PF01833">
    <property type="entry name" value="TIG"/>
    <property type="match status" value="4"/>
</dbReference>
<dbReference type="SMART" id="SM00630">
    <property type="entry name" value="Sema"/>
    <property type="match status" value="1"/>
</dbReference>
<dbReference type="InterPro" id="IPR036352">
    <property type="entry name" value="Semap_dom_sf"/>
</dbReference>
<sequence>MQNAPGEEPEVGDQSFDPIMTSEQRTGLASYASMYLRAWDLHCLIVFVTSVICTANGSERLLNSFRASSKINNVFLKGDKVYIGAVNSIYVINNHLSVLAEQTTGPILDSPLCSPDLNSCIGSKESIESSDNYNKILQYSPKSDLLLVCGSVRQGICEWRDLNTLRVVNKHESSPIPVAANSPNASTTSLIVKDVYDEDQLFVAASLTTESPYRDGFPAVTTRAIPSLITLNSGSLEGEAAVFIRADYRQRFKVEYVTSFTFDNYIYTASIQNQDLKLPSTLGHSVSKLIRVCQNDDKYVSYSEIEIQCRGEDNTNFNIVKSMKLVGQELIGVFTDQNEQRSAVCIYQMSRVQTTFFYNIDRCWGGTSTVGLPHMGRDAKCSNRSRMTLSNETCLLGVGGSIQISEIAVKQFEARTLTAVDARFIQNHFLLALGTKSGDVLQYEILGDKGNRQVEDSFAEFLAGPDPVDKIQFLDEEKLFVVSGNEVLTFKVSVCPKSSSCDQCVFARDPLCGFCLSEGKCTSQIECQSRLVSQCPVSRDSVTPSNSSTTSLSSIFFPVVGLPQPAVGKGYECYFGPFKSSALWTPEGVKCNIPNQKPTTNGKDFMQVPLAIRSSSSRYNIVQQNFTFYDCKVHTVCSKCSQSEWPCTWCSSTRSCQAEDQKCEIKSNGRCPHIDMSSQPSITVPDATNQSISFNVRFMDSEVDSKGLTCEVSASEPDSNPSSVPATFISKEKVQCSPIFFKYRDDKAERVYQLELKRDKELIDKIPITAFKCSIMASDCSSCLALDPRFQCTWCAGGCHFDENCPVRPSKAKADTLCTAPVIDSFSPIAGPIEGGTVIEIRGRDLGSRIQDVQDRVMVGSSKCRVIDYEVSVKILCVVETGTGSGPIRVTIGKTGKRQVESDAHFHFLEPVIRSIQPSFGPMSGGTRLRIHGENLDVGAMVNVSVDRIPCKVIPEERSKNQIMCLTGRSPTAYTAETIRLQVDETIRILNAEFEYRPDPTVVSVDPLVAFESGGRLLTVKGTNFDSVLEAKIFLVSSSSAFETSIVSDLAACQIQNSTEMTCESPRLSYNLLNPEVGHARRAFNKFPVGFHMDGVEDVRNLGRLFSLMTVSDPQFASFKGVKTLSLGHPLVIEGKHLTMAAKPDEYTVTIGTVKCPVIVLESHQLVCRTPEVLPPQTDDQGTPLNDGRSLVVVRFGSGRIRAEIGPLEFTDSVSLQSSAFMRNNLVRLILILVFGIGIVGFGCVGLVLIFFLWRRRSSEHERDYKRIQMQLEQMESNVRNECKQAFAELQTDMSTDLSMTMDSDGIPYHDRVEFFSRLLFKDGMDTTILNGYGTAGIYATHLPNAIIQFESLLYNRQFVFVMVQMVESNINIGVSERSTLASLLMVAMARDMGYCTEVVFTLLSAHIQQSCQNKSNHLLFRRSDSLVEKLFQHWLSFTLHPAMIEPVGPGRQLYLLYKALKFQTEKGPIDVCTGNSRYSLSEQRLLRESVDAQPIVLMIIPIEGFDQAPVPLRVVDCDTISQVKSKLLDALYKNESYTRRMTTDQFDLEWRCPRRGNILLLDDDQPHIKGVKKLHTVRYYNLQSNSVLTMQQRGQHSFTTFRSESGGSSDTTCSVWSSAHLIDQNGIPVSPASACSNVTYYHLTPPTSLKSNTLQSHASALLSLDKKQRKQYVLQRHSSQQHLFVEENSSRNIPEVFLTRLVMCKGTIQQFIDEFLNAVMYSNVDICEVPVVLKYVMDFLDQQAIRNGVSDPEVIHAWKTNAYVLRFWVQLLHNPDSLFDINRQNYVNSSLVVIGQTLIDAFSHSEVPLGKESPSSKLLFAKDIAKFRPVATRMFSRIRQQPRVDNEKFFEYIRTLTTESCGMSAHLAVNELLNWSKANILRLTDLLDQDPVSVKLRLGERLQESARCSLVPSDPPDHIYATLQ</sequence>
<dbReference type="InterPro" id="IPR015943">
    <property type="entry name" value="WD40/YVTN_repeat-like_dom_sf"/>
</dbReference>
<accession>A0A1I7RHC0</accession>
<dbReference type="Pfam" id="PF08337">
    <property type="entry name" value="Plexin_cytopl"/>
    <property type="match status" value="1"/>
</dbReference>
<comment type="subcellular location">
    <subcellularLocation>
        <location evidence="1">Cell membrane</location>
        <topology evidence="1">Single-pass membrane protein</topology>
    </subcellularLocation>
</comment>
<dbReference type="InterPro" id="IPR001627">
    <property type="entry name" value="Semap_dom"/>
</dbReference>
<dbReference type="PANTHER" id="PTHR22625:SF44">
    <property type="entry name" value="PLEXIN-B"/>
    <property type="match status" value="1"/>
</dbReference>
<dbReference type="InterPro" id="IPR013548">
    <property type="entry name" value="Plexin_cytoplasmic_RasGAP_dom"/>
</dbReference>
<evidence type="ECO:0000256" key="3">
    <source>
        <dbReference type="ARBA" id="ARBA00022692"/>
    </source>
</evidence>
<keyword evidence="7 13" id="KW-1133">Transmembrane helix</keyword>
<evidence type="ECO:0000256" key="11">
    <source>
        <dbReference type="PROSITE-ProRule" id="PRU00352"/>
    </source>
</evidence>
<dbReference type="WBParaSite" id="BXY_0009700.1">
    <property type="protein sequence ID" value="BXY_0009700.1"/>
    <property type="gene ID" value="BXY_0009700"/>
</dbReference>
<dbReference type="Gene3D" id="2.130.10.10">
    <property type="entry name" value="YVTN repeat-like/Quinoprotein amine dehydrogenase"/>
    <property type="match status" value="1"/>
</dbReference>
<dbReference type="InterPro" id="IPR016201">
    <property type="entry name" value="PSI"/>
</dbReference>
<keyword evidence="4" id="KW-0732">Signal</keyword>
<keyword evidence="5" id="KW-0677">Repeat</keyword>
<evidence type="ECO:0000256" key="1">
    <source>
        <dbReference type="ARBA" id="ARBA00004162"/>
    </source>
</evidence>
<dbReference type="InterPro" id="IPR013783">
    <property type="entry name" value="Ig-like_fold"/>
</dbReference>
<dbReference type="GO" id="GO:0007162">
    <property type="term" value="P:negative regulation of cell adhesion"/>
    <property type="evidence" value="ECO:0007669"/>
    <property type="project" value="TreeGrafter"/>
</dbReference>
<dbReference type="SMART" id="SM00429">
    <property type="entry name" value="IPT"/>
    <property type="match status" value="4"/>
</dbReference>
<dbReference type="InterPro" id="IPR031148">
    <property type="entry name" value="Plexin"/>
</dbReference>
<keyword evidence="9" id="KW-1015">Disulfide bond</keyword>
<dbReference type="SUPFAM" id="SSF81296">
    <property type="entry name" value="E set domains"/>
    <property type="match status" value="4"/>
</dbReference>
<feature type="coiled-coil region" evidence="12">
    <location>
        <begin position="1258"/>
        <end position="1285"/>
    </location>
</feature>